<protein>
    <submittedName>
        <fullName evidence="4">Aryl-alcohol dehydrogenase (NADP+)</fullName>
    </submittedName>
</protein>
<keyword evidence="5" id="KW-1185">Reference proteome</keyword>
<dbReference type="FunFam" id="3.20.20.100:FF:000004">
    <property type="entry name" value="Oxidoreductase, aldo/keto reductase"/>
    <property type="match status" value="1"/>
</dbReference>
<dbReference type="GO" id="GO:0016491">
    <property type="term" value="F:oxidoreductase activity"/>
    <property type="evidence" value="ECO:0007669"/>
    <property type="project" value="UniProtKB-KW"/>
</dbReference>
<dbReference type="Gene3D" id="3.20.20.100">
    <property type="entry name" value="NADP-dependent oxidoreductase domain"/>
    <property type="match status" value="1"/>
</dbReference>
<evidence type="ECO:0000256" key="1">
    <source>
        <dbReference type="ARBA" id="ARBA00023002"/>
    </source>
</evidence>
<accession>A0A561W2V8</accession>
<dbReference type="CDD" id="cd19081">
    <property type="entry name" value="AKR_AKR9C1"/>
    <property type="match status" value="1"/>
</dbReference>
<reference evidence="4 5" key="1">
    <citation type="submission" date="2019-06" db="EMBL/GenBank/DDBJ databases">
        <title>Sequencing the genomes of 1000 actinobacteria strains.</title>
        <authorList>
            <person name="Klenk H.-P."/>
        </authorList>
    </citation>
    <scope>NUCLEOTIDE SEQUENCE [LARGE SCALE GENOMIC DNA]</scope>
    <source>
        <strain evidence="4 5">DSM 45885</strain>
    </source>
</reference>
<keyword evidence="1" id="KW-0560">Oxidoreductase</keyword>
<dbReference type="PANTHER" id="PTHR43364:SF4">
    <property type="entry name" value="NAD(P)-LINKED OXIDOREDUCTASE SUPERFAMILY PROTEIN"/>
    <property type="match status" value="1"/>
</dbReference>
<sequence length="382" mass="41292">MMTGGDAAWVPVTAFGTVPYAGGGDEWEDQLCHSDRKDDMRYRNLGATGTVVSTLCLGTMTFGAETDEAGSFAQLDRFVEAGGTFIDTADVYSRGVSEEIVGRWLRARPDVRDRLVIATKGRFPMGPGANDAGLSRVHLTRALDASLRRLGVEAVDLYQAHAWDPLTPLPETLRFFDDAVSAGKIRYAGVSNFTGWQLQKAALLTQHLNLTPIVTVQPQYNLLAREIEFEVVPVCENEGIGILPWSPLGGGWLTGKYQRDNAPTGATRLGENPERGVEAYAGRNAEERTWRVLDAVREIAGQHGVSMSAVALAWLAARSAVTSVILGARTTEQLDDNLTAADLDLDAEQMRLLDEASAPPVGDYPYGSAGVRQRGRDLPSAS</sequence>
<dbReference type="InterPro" id="IPR036812">
    <property type="entry name" value="NAD(P)_OxRdtase_dom_sf"/>
</dbReference>
<name>A0A561W2V8_9ACTN</name>
<evidence type="ECO:0000313" key="5">
    <source>
        <dbReference type="Proteomes" id="UP000317685"/>
    </source>
</evidence>
<dbReference type="InterPro" id="IPR023210">
    <property type="entry name" value="NADP_OxRdtase_dom"/>
</dbReference>
<feature type="region of interest" description="Disordered" evidence="2">
    <location>
        <begin position="354"/>
        <end position="382"/>
    </location>
</feature>
<evidence type="ECO:0000256" key="2">
    <source>
        <dbReference type="SAM" id="MobiDB-lite"/>
    </source>
</evidence>
<organism evidence="4 5">
    <name type="scientific">Micromonospora taraxaci</name>
    <dbReference type="NCBI Taxonomy" id="1316803"/>
    <lineage>
        <taxon>Bacteria</taxon>
        <taxon>Bacillati</taxon>
        <taxon>Actinomycetota</taxon>
        <taxon>Actinomycetes</taxon>
        <taxon>Micromonosporales</taxon>
        <taxon>Micromonosporaceae</taxon>
        <taxon>Micromonospora</taxon>
    </lineage>
</organism>
<dbReference type="SUPFAM" id="SSF51430">
    <property type="entry name" value="NAD(P)-linked oxidoreductase"/>
    <property type="match status" value="1"/>
</dbReference>
<dbReference type="Pfam" id="PF00248">
    <property type="entry name" value="Aldo_ket_red"/>
    <property type="match status" value="1"/>
</dbReference>
<dbReference type="AlphaFoldDB" id="A0A561W2V8"/>
<proteinExistence type="predicted"/>
<dbReference type="Proteomes" id="UP000317685">
    <property type="component" value="Unassembled WGS sequence"/>
</dbReference>
<dbReference type="PANTHER" id="PTHR43364">
    <property type="entry name" value="NADH-SPECIFIC METHYLGLYOXAL REDUCTASE-RELATED"/>
    <property type="match status" value="1"/>
</dbReference>
<dbReference type="EMBL" id="VIWZ01000001">
    <property type="protein sequence ID" value="TWG18204.1"/>
    <property type="molecule type" value="Genomic_DNA"/>
</dbReference>
<dbReference type="GO" id="GO:0005829">
    <property type="term" value="C:cytosol"/>
    <property type="evidence" value="ECO:0007669"/>
    <property type="project" value="UniProtKB-ARBA"/>
</dbReference>
<comment type="caution">
    <text evidence="4">The sequence shown here is derived from an EMBL/GenBank/DDBJ whole genome shotgun (WGS) entry which is preliminary data.</text>
</comment>
<evidence type="ECO:0000259" key="3">
    <source>
        <dbReference type="Pfam" id="PF00248"/>
    </source>
</evidence>
<gene>
    <name evidence="4" type="ORF">FHU34_113550</name>
</gene>
<dbReference type="InterPro" id="IPR050523">
    <property type="entry name" value="AKR_Detox_Biosynth"/>
</dbReference>
<feature type="domain" description="NADP-dependent oxidoreductase" evidence="3">
    <location>
        <begin position="55"/>
        <end position="357"/>
    </location>
</feature>
<evidence type="ECO:0000313" key="4">
    <source>
        <dbReference type="EMBL" id="TWG18204.1"/>
    </source>
</evidence>